<proteinExistence type="predicted"/>
<name>A0A2P8AIT5_9PEZI</name>
<keyword evidence="1" id="KW-0812">Transmembrane</keyword>
<accession>A0A2P8AIT5</accession>
<gene>
    <name evidence="2" type="ORF">B9Z65_516</name>
</gene>
<evidence type="ECO:0000256" key="1">
    <source>
        <dbReference type="SAM" id="Phobius"/>
    </source>
</evidence>
<keyword evidence="1" id="KW-0472">Membrane</keyword>
<reference evidence="2 3" key="1">
    <citation type="submission" date="2017-05" db="EMBL/GenBank/DDBJ databases">
        <title>Draft genome sequence of Elsinoe australis.</title>
        <authorList>
            <person name="Cheng Q."/>
        </authorList>
    </citation>
    <scope>NUCLEOTIDE SEQUENCE [LARGE SCALE GENOMIC DNA]</scope>
    <source>
        <strain evidence="2 3">NL1</strain>
    </source>
</reference>
<keyword evidence="1" id="KW-1133">Transmembrane helix</keyword>
<protein>
    <submittedName>
        <fullName evidence="2">Uncharacterized protein</fullName>
    </submittedName>
</protein>
<comment type="caution">
    <text evidence="2">The sequence shown here is derived from an EMBL/GenBank/DDBJ whole genome shotgun (WGS) entry which is preliminary data.</text>
</comment>
<organism evidence="2 3">
    <name type="scientific">Elsinoe australis</name>
    <dbReference type="NCBI Taxonomy" id="40998"/>
    <lineage>
        <taxon>Eukaryota</taxon>
        <taxon>Fungi</taxon>
        <taxon>Dikarya</taxon>
        <taxon>Ascomycota</taxon>
        <taxon>Pezizomycotina</taxon>
        <taxon>Dothideomycetes</taxon>
        <taxon>Dothideomycetidae</taxon>
        <taxon>Myriangiales</taxon>
        <taxon>Elsinoaceae</taxon>
        <taxon>Elsinoe</taxon>
    </lineage>
</organism>
<dbReference type="AlphaFoldDB" id="A0A2P8AIT5"/>
<dbReference type="OrthoDB" id="5278907at2759"/>
<dbReference type="EMBL" id="NHZQ01000003">
    <property type="protein sequence ID" value="PSK60366.1"/>
    <property type="molecule type" value="Genomic_DNA"/>
</dbReference>
<evidence type="ECO:0000313" key="3">
    <source>
        <dbReference type="Proteomes" id="UP000243723"/>
    </source>
</evidence>
<evidence type="ECO:0000313" key="2">
    <source>
        <dbReference type="EMBL" id="PSK60366.1"/>
    </source>
</evidence>
<keyword evidence="3" id="KW-1185">Reference proteome</keyword>
<feature type="transmembrane region" description="Helical" evidence="1">
    <location>
        <begin position="68"/>
        <end position="88"/>
    </location>
</feature>
<dbReference type="Proteomes" id="UP000243723">
    <property type="component" value="Unassembled WGS sequence"/>
</dbReference>
<sequence length="131" mass="15243">MFPTLRLRFQATRTPLLDALSNPYKAKRPWPPNFSQLSQKHQFQLERRYRRRAKLKWARPGWMKFTKVAQWGTIGFVLVYAVLFLNWGGNAVAFDRIREWYSGLGNDVWSKRPVDAADPKAADSNTADVKS</sequence>
<dbReference type="STRING" id="40998.A0A2P8AIT5"/>